<protein>
    <submittedName>
        <fullName evidence="1">Uncharacterized protein</fullName>
    </submittedName>
</protein>
<evidence type="ECO:0000313" key="1">
    <source>
        <dbReference type="EMBL" id="QHT83642.1"/>
    </source>
</evidence>
<dbReference type="AlphaFoldDB" id="A0A6C0HST3"/>
<sequence length="302" mass="35258">MPTNSVYSINSNTTVDIYNYKLKKVEESPMKEPQMKSVKHMNTIIPINDIVNNFEPLIPVNNPKTPIETTKKNIEKNNFYNYIKSFFISEKKDISNEKFEPPKEEIIDTKNTSNKINYNFRGRSIKDEIINNNSIKNRSNKISDFIGNSNKISSYISNKSSIVDFTELLKSDELVCKNISNNLHKIMNSDISYNNTIISERQNPNIFIEDWSSPPETYGLENSERIFGQYYLTGKDLNGKIVNIDFLFTIFDNIRNFRPLTVYQLEYIKSLDNLAHIMIINEFNNSMEILKNNYEMILDNMD</sequence>
<dbReference type="EMBL" id="MN740010">
    <property type="protein sequence ID" value="QHT83642.1"/>
    <property type="molecule type" value="Genomic_DNA"/>
</dbReference>
<organism evidence="1">
    <name type="scientific">viral metagenome</name>
    <dbReference type="NCBI Taxonomy" id="1070528"/>
    <lineage>
        <taxon>unclassified sequences</taxon>
        <taxon>metagenomes</taxon>
        <taxon>organismal metagenomes</taxon>
    </lineage>
</organism>
<accession>A0A6C0HST3</accession>
<name>A0A6C0HST3_9ZZZZ</name>
<proteinExistence type="predicted"/>
<reference evidence="1" key="1">
    <citation type="journal article" date="2020" name="Nature">
        <title>Giant virus diversity and host interactions through global metagenomics.</title>
        <authorList>
            <person name="Schulz F."/>
            <person name="Roux S."/>
            <person name="Paez-Espino D."/>
            <person name="Jungbluth S."/>
            <person name="Walsh D.A."/>
            <person name="Denef V.J."/>
            <person name="McMahon K.D."/>
            <person name="Konstantinidis K.T."/>
            <person name="Eloe-Fadrosh E.A."/>
            <person name="Kyrpides N.C."/>
            <person name="Woyke T."/>
        </authorList>
    </citation>
    <scope>NUCLEOTIDE SEQUENCE</scope>
    <source>
        <strain evidence="1">GVMAG-M-3300023184-168</strain>
    </source>
</reference>